<dbReference type="AlphaFoldDB" id="A0A3B0YG17"/>
<name>A0A3B0YG17_9ZZZZ</name>
<organism evidence="1">
    <name type="scientific">hydrothermal vent metagenome</name>
    <dbReference type="NCBI Taxonomy" id="652676"/>
    <lineage>
        <taxon>unclassified sequences</taxon>
        <taxon>metagenomes</taxon>
        <taxon>ecological metagenomes</taxon>
    </lineage>
</organism>
<reference evidence="1" key="1">
    <citation type="submission" date="2018-06" db="EMBL/GenBank/DDBJ databases">
        <authorList>
            <person name="Zhirakovskaya E."/>
        </authorList>
    </citation>
    <scope>NUCLEOTIDE SEQUENCE</scope>
</reference>
<protein>
    <submittedName>
        <fullName evidence="1">Uncharacterized protein</fullName>
    </submittedName>
</protein>
<gene>
    <name evidence="1" type="ORF">MNBD_GAMMA15-2284</name>
</gene>
<sequence length="146" mass="16723">MNEQAVCFRDSFKGTFYGILRWEQLDELWLRVKEDAGGGWYMYAVGEEPPVETVDADDVHRFVDEIDVLLRKEHGEDYCGIVYADDPASPGFVKIFDPNNLGVSCGYSDNPPLPGWILSKLPPIDLQAPMPQPGNRRRWWQRLFSS</sequence>
<evidence type="ECO:0000313" key="1">
    <source>
        <dbReference type="EMBL" id="VAW73099.1"/>
    </source>
</evidence>
<proteinExistence type="predicted"/>
<accession>A0A3B0YG17</accession>
<dbReference type="EMBL" id="UOFN01000012">
    <property type="protein sequence ID" value="VAW73099.1"/>
    <property type="molecule type" value="Genomic_DNA"/>
</dbReference>